<dbReference type="Pfam" id="PF23562">
    <property type="entry name" value="AMP-binding_C_3"/>
    <property type="match status" value="1"/>
</dbReference>
<feature type="coiled-coil region" evidence="4">
    <location>
        <begin position="610"/>
        <end position="637"/>
    </location>
</feature>
<dbReference type="Gene3D" id="3.30.300.30">
    <property type="match status" value="1"/>
</dbReference>
<comment type="catalytic activity">
    <reaction evidence="3">
        <text>a long-chain fatty acid + ATP + CoA = a long-chain fatty acyl-CoA + AMP + diphosphate</text>
        <dbReference type="Rhea" id="RHEA:15421"/>
        <dbReference type="ChEBI" id="CHEBI:30616"/>
        <dbReference type="ChEBI" id="CHEBI:33019"/>
        <dbReference type="ChEBI" id="CHEBI:57287"/>
        <dbReference type="ChEBI" id="CHEBI:57560"/>
        <dbReference type="ChEBI" id="CHEBI:83139"/>
        <dbReference type="ChEBI" id="CHEBI:456215"/>
        <dbReference type="EC" id="6.2.1.3"/>
    </reaction>
    <physiologicalReaction direction="left-to-right" evidence="3">
        <dbReference type="Rhea" id="RHEA:15422"/>
    </physiologicalReaction>
</comment>
<keyword evidence="1" id="KW-0547">Nucleotide-binding</keyword>
<keyword evidence="2" id="KW-0067">ATP-binding</keyword>
<dbReference type="Gene3D" id="3.40.50.12780">
    <property type="entry name" value="N-terminal domain of ligase-like"/>
    <property type="match status" value="1"/>
</dbReference>
<dbReference type="GO" id="GO:0004467">
    <property type="term" value="F:long-chain fatty acid-CoA ligase activity"/>
    <property type="evidence" value="ECO:0007669"/>
    <property type="project" value="UniProtKB-EC"/>
</dbReference>
<evidence type="ECO:0000259" key="5">
    <source>
        <dbReference type="Pfam" id="PF00501"/>
    </source>
</evidence>
<proteinExistence type="predicted"/>
<keyword evidence="7" id="KW-1185">Reference proteome</keyword>
<evidence type="ECO:0000256" key="2">
    <source>
        <dbReference type="ARBA" id="ARBA00022840"/>
    </source>
</evidence>
<accession>A0A3L7DVC2</accession>
<keyword evidence="6" id="KW-0436">Ligase</keyword>
<organism evidence="6 7">
    <name type="scientific">Seongchinamella sediminis</name>
    <dbReference type="NCBI Taxonomy" id="2283635"/>
    <lineage>
        <taxon>Bacteria</taxon>
        <taxon>Pseudomonadati</taxon>
        <taxon>Pseudomonadota</taxon>
        <taxon>Gammaproteobacteria</taxon>
        <taxon>Cellvibrionales</taxon>
        <taxon>Halieaceae</taxon>
        <taxon>Seongchinamella</taxon>
    </lineage>
</organism>
<feature type="domain" description="AMP-dependent synthetase/ligase" evidence="5">
    <location>
        <begin position="48"/>
        <end position="451"/>
    </location>
</feature>
<keyword evidence="4" id="KW-0175">Coiled coil</keyword>
<evidence type="ECO:0000256" key="4">
    <source>
        <dbReference type="SAM" id="Coils"/>
    </source>
</evidence>
<dbReference type="InterPro" id="IPR045851">
    <property type="entry name" value="AMP-bd_C_sf"/>
</dbReference>
<dbReference type="InterPro" id="IPR020845">
    <property type="entry name" value="AMP-binding_CS"/>
</dbReference>
<dbReference type="GO" id="GO:0016020">
    <property type="term" value="C:membrane"/>
    <property type="evidence" value="ECO:0007669"/>
    <property type="project" value="TreeGrafter"/>
</dbReference>
<dbReference type="Pfam" id="PF00501">
    <property type="entry name" value="AMP-binding"/>
    <property type="match status" value="1"/>
</dbReference>
<dbReference type="InterPro" id="IPR042099">
    <property type="entry name" value="ANL_N_sf"/>
</dbReference>
<dbReference type="PANTHER" id="PTHR43272">
    <property type="entry name" value="LONG-CHAIN-FATTY-ACID--COA LIGASE"/>
    <property type="match status" value="1"/>
</dbReference>
<dbReference type="EMBL" id="QRAN01000020">
    <property type="protein sequence ID" value="RLQ20735.1"/>
    <property type="molecule type" value="Genomic_DNA"/>
</dbReference>
<reference evidence="6 7" key="1">
    <citation type="submission" date="2018-07" db="EMBL/GenBank/DDBJ databases">
        <title>Halioglobus sp. genome submission.</title>
        <authorList>
            <person name="Ye M.-Q."/>
            <person name="Du Z.-J."/>
        </authorList>
    </citation>
    <scope>NUCLEOTIDE SEQUENCE [LARGE SCALE GENOMIC DNA]</scope>
    <source>
        <strain evidence="6 7">U0301</strain>
    </source>
</reference>
<evidence type="ECO:0000256" key="1">
    <source>
        <dbReference type="ARBA" id="ARBA00022741"/>
    </source>
</evidence>
<dbReference type="Proteomes" id="UP000265509">
    <property type="component" value="Unassembled WGS sequence"/>
</dbReference>
<sequence>MSTSPSASSSRAGQGTSVPAVCSLGEASQTAAAVTGLKYPGTIPGFLAWRLAQSPEAVACYHREGESGWKATTWSEYAHSVQQIASFLRRRGLEKGDRVAIMIPTGREWEYAEKAALSLGCVVVGIEPHATSLHKRFVIGQSGATTLIVSSYDDLAALENCPVDALKLVLSLEDSAAQHGDNRFPWSAAFGEVDDLDEHLPRSSDPATLIYTSGTTGDPKGILYTHRQCMLACQSLLEVYDNFGADDNVICWMPLASLFQRIMNLCAIGTGSRVYFIADPQAVMEYVAEIKPAVFIGVPRFYEKLYSGIMERIAGMSPLVRPVVTLALEIARRQTGVANRDSASPRAQSLVYRISDRLILNRFRAVMGGNIQYLISGSAPCPAEVLEFFAAIGMPLLEAYGMSENIIPVTANGPGDYRLGSVGKPMRLNDVLIAEDGEVLVRGEGVFSGYYAENDPDRGFNSDGFFASGDYGHFDEEGYLFLQGRKNEIIKTSTGRRIALNRIEARLKQVPLIDQVVVIGYARKFLVAVLSLDSDRLAAMKSTGIGDKDHQSQGIDAATLTAVLAKEIPRACADLAQYEQIAGCIIPSETFTVEGGELTPNLKIRRPAIEAKYHDEIQQLDADIERLADENSSAVHKSMRFLCLNELY</sequence>
<evidence type="ECO:0000313" key="7">
    <source>
        <dbReference type="Proteomes" id="UP000265509"/>
    </source>
</evidence>
<dbReference type="PANTHER" id="PTHR43272:SF33">
    <property type="entry name" value="AMP-BINDING DOMAIN-CONTAINING PROTEIN-RELATED"/>
    <property type="match status" value="1"/>
</dbReference>
<dbReference type="AlphaFoldDB" id="A0A3L7DVC2"/>
<comment type="caution">
    <text evidence="6">The sequence shown here is derived from an EMBL/GenBank/DDBJ whole genome shotgun (WGS) entry which is preliminary data.</text>
</comment>
<evidence type="ECO:0000313" key="6">
    <source>
        <dbReference type="EMBL" id="RLQ20735.1"/>
    </source>
</evidence>
<evidence type="ECO:0000256" key="3">
    <source>
        <dbReference type="ARBA" id="ARBA00024484"/>
    </source>
</evidence>
<dbReference type="GO" id="GO:0005524">
    <property type="term" value="F:ATP binding"/>
    <property type="evidence" value="ECO:0007669"/>
    <property type="project" value="UniProtKB-KW"/>
</dbReference>
<dbReference type="PROSITE" id="PS00455">
    <property type="entry name" value="AMP_BINDING"/>
    <property type="match status" value="1"/>
</dbReference>
<dbReference type="InterPro" id="IPR000873">
    <property type="entry name" value="AMP-dep_synth/lig_dom"/>
</dbReference>
<protein>
    <submittedName>
        <fullName evidence="6">Long-chain fatty acid--CoA ligase</fullName>
    </submittedName>
</protein>
<dbReference type="SUPFAM" id="SSF56801">
    <property type="entry name" value="Acetyl-CoA synthetase-like"/>
    <property type="match status" value="1"/>
</dbReference>
<dbReference type="OrthoDB" id="9803968at2"/>
<gene>
    <name evidence="6" type="ORF">DWB85_15880</name>
</gene>
<name>A0A3L7DVC2_9GAMM</name>